<dbReference type="InterPro" id="IPR044861">
    <property type="entry name" value="IPNS-like_FE2OG_OXY"/>
</dbReference>
<dbReference type="GO" id="GO:0016491">
    <property type="term" value="F:oxidoreductase activity"/>
    <property type="evidence" value="ECO:0007669"/>
    <property type="project" value="UniProtKB-KW"/>
</dbReference>
<dbReference type="GO" id="GO:0044283">
    <property type="term" value="P:small molecule biosynthetic process"/>
    <property type="evidence" value="ECO:0007669"/>
    <property type="project" value="UniProtKB-ARBA"/>
</dbReference>
<dbReference type="OrthoDB" id="288590at2759"/>
<dbReference type="EMBL" id="FJOG01000004">
    <property type="protein sequence ID" value="CZR54015.1"/>
    <property type="molecule type" value="Genomic_DNA"/>
</dbReference>
<keyword evidence="5" id="KW-1185">Reference proteome</keyword>
<keyword evidence="2" id="KW-0408">Iron</keyword>
<evidence type="ECO:0000259" key="3">
    <source>
        <dbReference type="PROSITE" id="PS51471"/>
    </source>
</evidence>
<comment type="similarity">
    <text evidence="1 2">Belongs to the iron/ascorbate-dependent oxidoreductase family.</text>
</comment>
<evidence type="ECO:0000256" key="2">
    <source>
        <dbReference type="RuleBase" id="RU003682"/>
    </source>
</evidence>
<sequence length="362" mass="40502">MSTTMTTIEALDENYWCGNNKINGSFGTKTVLSEDSIVGDFDTIPLIDVAGIFSPQISEREKVAAQLYDACTRVGFFYIQNHGIPQEFVDAVFDCGKEFFDLSFDDKMEVYINNTPHYRGFTPLGGAGSPGSDGQGNMNEAFDWGHDSKLNDDPNDKFVDPHMRGENPWPRQLPKFEAVLSDYYKRMRAFGRILARNVALSLGLEESYFEPLLTHPGCSALVAHYPPQEIGSRKFGLDGHTDAECELQGRSISVTVADTTLKVFTILATGDVRALEVLNKTGHWVSAPPRKGCYIVNVGDQLQTWTNGLYVSTMHRVLNYSGQERYSVPFFFSANFETIIKACGFLQLQYQIDRVVRTDAMN</sequence>
<dbReference type="InterPro" id="IPR005123">
    <property type="entry name" value="Oxoglu/Fe-dep_dioxygenase_dom"/>
</dbReference>
<dbReference type="STRING" id="576137.A0A1L7WMM4"/>
<dbReference type="Gene3D" id="2.60.120.330">
    <property type="entry name" value="B-lactam Antibiotic, Isopenicillin N Synthase, Chain"/>
    <property type="match status" value="1"/>
</dbReference>
<organism evidence="4 5">
    <name type="scientific">Phialocephala subalpina</name>
    <dbReference type="NCBI Taxonomy" id="576137"/>
    <lineage>
        <taxon>Eukaryota</taxon>
        <taxon>Fungi</taxon>
        <taxon>Dikarya</taxon>
        <taxon>Ascomycota</taxon>
        <taxon>Pezizomycotina</taxon>
        <taxon>Leotiomycetes</taxon>
        <taxon>Helotiales</taxon>
        <taxon>Mollisiaceae</taxon>
        <taxon>Phialocephala</taxon>
        <taxon>Phialocephala fortinii species complex</taxon>
    </lineage>
</organism>
<dbReference type="Pfam" id="PF03171">
    <property type="entry name" value="2OG-FeII_Oxy"/>
    <property type="match status" value="1"/>
</dbReference>
<dbReference type="InterPro" id="IPR026992">
    <property type="entry name" value="DIOX_N"/>
</dbReference>
<dbReference type="Proteomes" id="UP000184330">
    <property type="component" value="Unassembled WGS sequence"/>
</dbReference>
<dbReference type="PRINTS" id="PR00682">
    <property type="entry name" value="IPNSYNTHASE"/>
</dbReference>
<keyword evidence="2" id="KW-0479">Metal-binding</keyword>
<dbReference type="PANTHER" id="PTHR47990">
    <property type="entry name" value="2-OXOGLUTARATE (2OG) AND FE(II)-DEPENDENT OXYGENASE SUPERFAMILY PROTEIN-RELATED"/>
    <property type="match status" value="1"/>
</dbReference>
<feature type="domain" description="Fe2OG dioxygenase" evidence="3">
    <location>
        <begin position="214"/>
        <end position="334"/>
    </location>
</feature>
<evidence type="ECO:0000313" key="5">
    <source>
        <dbReference type="Proteomes" id="UP000184330"/>
    </source>
</evidence>
<evidence type="ECO:0000256" key="1">
    <source>
        <dbReference type="ARBA" id="ARBA00008056"/>
    </source>
</evidence>
<accession>A0A1L7WMM4</accession>
<proteinExistence type="inferred from homology"/>
<reference evidence="4 5" key="1">
    <citation type="submission" date="2016-03" db="EMBL/GenBank/DDBJ databases">
        <authorList>
            <person name="Ploux O."/>
        </authorList>
    </citation>
    <scope>NUCLEOTIDE SEQUENCE [LARGE SCALE GENOMIC DNA]</scope>
    <source>
        <strain evidence="4 5">UAMH 11012</strain>
    </source>
</reference>
<dbReference type="AlphaFoldDB" id="A0A1L7WMM4"/>
<dbReference type="InterPro" id="IPR050231">
    <property type="entry name" value="Iron_ascorbate_oxido_reductase"/>
</dbReference>
<gene>
    <name evidence="4" type="ORF">PAC_03898</name>
</gene>
<dbReference type="GO" id="GO:0046872">
    <property type="term" value="F:metal ion binding"/>
    <property type="evidence" value="ECO:0007669"/>
    <property type="project" value="UniProtKB-KW"/>
</dbReference>
<keyword evidence="2" id="KW-0560">Oxidoreductase</keyword>
<name>A0A1L7WMM4_9HELO</name>
<evidence type="ECO:0000313" key="4">
    <source>
        <dbReference type="EMBL" id="CZR54015.1"/>
    </source>
</evidence>
<dbReference type="Pfam" id="PF14226">
    <property type="entry name" value="DIOX_N"/>
    <property type="match status" value="1"/>
</dbReference>
<dbReference type="InterPro" id="IPR027443">
    <property type="entry name" value="IPNS-like_sf"/>
</dbReference>
<dbReference type="SUPFAM" id="SSF51197">
    <property type="entry name" value="Clavaminate synthase-like"/>
    <property type="match status" value="1"/>
</dbReference>
<dbReference type="PROSITE" id="PS51471">
    <property type="entry name" value="FE2OG_OXY"/>
    <property type="match status" value="1"/>
</dbReference>
<protein>
    <recommendedName>
        <fullName evidence="3">Fe2OG dioxygenase domain-containing protein</fullName>
    </recommendedName>
</protein>